<dbReference type="PANTHER" id="PTHR33121:SF71">
    <property type="entry name" value="OXYGEN SENSOR PROTEIN DOSP"/>
    <property type="match status" value="1"/>
</dbReference>
<dbReference type="Proteomes" id="UP000061432">
    <property type="component" value="Plasmid pMaq22A_1p"/>
</dbReference>
<dbReference type="CDD" id="cd01948">
    <property type="entry name" value="EAL"/>
    <property type="match status" value="1"/>
</dbReference>
<dbReference type="InterPro" id="IPR050706">
    <property type="entry name" value="Cyclic-di-GMP_PDE-like"/>
</dbReference>
<reference evidence="3" key="2">
    <citation type="submission" date="2015-01" db="EMBL/GenBank/DDBJ databases">
        <title>Complete genome sequence of Methylobacterium aquaticum strain 22A.</title>
        <authorList>
            <person name="Tani A."/>
            <person name="Ogura Y."/>
            <person name="Hayashi T."/>
        </authorList>
    </citation>
    <scope>NUCLEOTIDE SEQUENCE [LARGE SCALE GENOMIC DNA]</scope>
    <source>
        <strain evidence="3">MA-22A</strain>
        <plasmid evidence="3">Plasmid pMaq22A_1p DNA</plasmid>
    </source>
</reference>
<dbReference type="InterPro" id="IPR035919">
    <property type="entry name" value="EAL_sf"/>
</dbReference>
<feature type="domain" description="EAL" evidence="1">
    <location>
        <begin position="1"/>
        <end position="163"/>
    </location>
</feature>
<protein>
    <submittedName>
        <fullName evidence="2">Predicted signal transduction protein containing a membrane domain, an EAL and a GGDEF domain</fullName>
    </submittedName>
</protein>
<name>A0A0C6FQF0_9HYPH</name>
<dbReference type="KEGG" id="maqu:Maq22A_1p35120"/>
<dbReference type="AlphaFoldDB" id="A0A0C6FQF0"/>
<dbReference type="SUPFAM" id="SSF141868">
    <property type="entry name" value="EAL domain-like"/>
    <property type="match status" value="1"/>
</dbReference>
<dbReference type="InterPro" id="IPR001633">
    <property type="entry name" value="EAL_dom"/>
</dbReference>
<evidence type="ECO:0000313" key="2">
    <source>
        <dbReference type="EMBL" id="BAQ49272.1"/>
    </source>
</evidence>
<evidence type="ECO:0000259" key="1">
    <source>
        <dbReference type="PROSITE" id="PS50883"/>
    </source>
</evidence>
<dbReference type="PROSITE" id="PS50883">
    <property type="entry name" value="EAL"/>
    <property type="match status" value="1"/>
</dbReference>
<geneLocation type="plasmid" evidence="3">
    <name>pMaq22A_1p DNA</name>
</geneLocation>
<keyword evidence="2" id="KW-0614">Plasmid</keyword>
<dbReference type="Gene3D" id="3.20.20.450">
    <property type="entry name" value="EAL domain"/>
    <property type="match status" value="1"/>
</dbReference>
<proteinExistence type="predicted"/>
<organism evidence="2 3">
    <name type="scientific">Methylobacterium aquaticum</name>
    <dbReference type="NCBI Taxonomy" id="270351"/>
    <lineage>
        <taxon>Bacteria</taxon>
        <taxon>Pseudomonadati</taxon>
        <taxon>Pseudomonadota</taxon>
        <taxon>Alphaproteobacteria</taxon>
        <taxon>Hyphomicrobiales</taxon>
        <taxon>Methylobacteriaceae</taxon>
        <taxon>Methylobacterium</taxon>
    </lineage>
</organism>
<dbReference type="GO" id="GO:0071111">
    <property type="term" value="F:cyclic-guanylate-specific phosphodiesterase activity"/>
    <property type="evidence" value="ECO:0007669"/>
    <property type="project" value="InterPro"/>
</dbReference>
<dbReference type="Pfam" id="PF00563">
    <property type="entry name" value="EAL"/>
    <property type="match status" value="1"/>
</dbReference>
<dbReference type="PATRIC" id="fig|270351.10.peg.6334"/>
<dbReference type="PANTHER" id="PTHR33121">
    <property type="entry name" value="CYCLIC DI-GMP PHOSPHODIESTERASE PDEF"/>
    <property type="match status" value="1"/>
</dbReference>
<sequence>MSFNLSAHDLASSETVIGIVATVHESWFDPHRLTLELNETALMRDFACADAALRTLRTLGISTALDDFGTGYSSLGYVHRLPLDKIKIDRSFMANIKSDRGSRIITSILHLCQNLGLDSIAEGVETAEQLTAVRRHGFRYVQGYLIGRPVSIDVLLTQSWVSSPAALENLCA</sequence>
<reference evidence="2 3" key="1">
    <citation type="journal article" date="2015" name="Genome Announc.">
        <title>Complete Genome Sequence of Methylobacterium aquaticum Strain 22A, Isolated from Racomitrium japonicum Moss.</title>
        <authorList>
            <person name="Tani A."/>
            <person name="Ogura Y."/>
            <person name="Hayashi T."/>
            <person name="Kimbara K."/>
        </authorList>
    </citation>
    <scope>NUCLEOTIDE SEQUENCE [LARGE SCALE GENOMIC DNA]</scope>
    <source>
        <strain evidence="2 3">MA-22A</strain>
        <plasmid evidence="3">Plasmid pMaq22A_1p DNA</plasmid>
    </source>
</reference>
<dbReference type="SMART" id="SM00052">
    <property type="entry name" value="EAL"/>
    <property type="match status" value="1"/>
</dbReference>
<evidence type="ECO:0000313" key="3">
    <source>
        <dbReference type="Proteomes" id="UP000061432"/>
    </source>
</evidence>
<gene>
    <name evidence="2" type="ORF">Maq22A_1p35120</name>
</gene>
<dbReference type="EMBL" id="AP014705">
    <property type="protein sequence ID" value="BAQ49272.1"/>
    <property type="molecule type" value="Genomic_DNA"/>
</dbReference>
<accession>A0A0C6FQF0</accession>